<dbReference type="HOGENOM" id="CLU_006524_13_0_1"/>
<feature type="compositionally biased region" description="Polar residues" evidence="6">
    <location>
        <begin position="586"/>
        <end position="595"/>
    </location>
</feature>
<dbReference type="STRING" id="215243.A0A0D2ATA1"/>
<feature type="region of interest" description="Disordered" evidence="6">
    <location>
        <begin position="78"/>
        <end position="117"/>
    </location>
</feature>
<keyword evidence="9" id="KW-1185">Reference proteome</keyword>
<reference evidence="8 9" key="1">
    <citation type="submission" date="2015-01" db="EMBL/GenBank/DDBJ databases">
        <title>The Genome Sequence of Exophiala oligosperma CBS72588.</title>
        <authorList>
            <consortium name="The Broad Institute Genomics Platform"/>
            <person name="Cuomo C."/>
            <person name="de Hoog S."/>
            <person name="Gorbushina A."/>
            <person name="Stielow B."/>
            <person name="Teixiera M."/>
            <person name="Abouelleil A."/>
            <person name="Chapman S.B."/>
            <person name="Priest M."/>
            <person name="Young S.K."/>
            <person name="Wortman J."/>
            <person name="Nusbaum C."/>
            <person name="Birren B."/>
        </authorList>
    </citation>
    <scope>NUCLEOTIDE SEQUENCE [LARGE SCALE GENOMIC DNA]</scope>
    <source>
        <strain evidence="8 9">CBS 72588</strain>
    </source>
</reference>
<dbReference type="GO" id="GO:0005634">
    <property type="term" value="C:nucleus"/>
    <property type="evidence" value="ECO:0007669"/>
    <property type="project" value="UniProtKB-SubCell"/>
</dbReference>
<keyword evidence="2" id="KW-0805">Transcription regulation</keyword>
<gene>
    <name evidence="8" type="ORF">PV06_04199</name>
</gene>
<dbReference type="PANTHER" id="PTHR31845:SF10">
    <property type="entry name" value="ZN(II)2CYS6 TRANSCRIPTION FACTOR (EUROFUNG)"/>
    <property type="match status" value="1"/>
</dbReference>
<evidence type="ECO:0000256" key="6">
    <source>
        <dbReference type="SAM" id="MobiDB-lite"/>
    </source>
</evidence>
<dbReference type="PANTHER" id="PTHR31845">
    <property type="entry name" value="FINGER DOMAIN PROTEIN, PUTATIVE-RELATED"/>
    <property type="match status" value="1"/>
</dbReference>
<evidence type="ECO:0000256" key="3">
    <source>
        <dbReference type="ARBA" id="ARBA00023125"/>
    </source>
</evidence>
<dbReference type="VEuPathDB" id="FungiDB:PV06_04199"/>
<dbReference type="OrthoDB" id="5424793at2759"/>
<organism evidence="8 9">
    <name type="scientific">Exophiala oligosperma</name>
    <dbReference type="NCBI Taxonomy" id="215243"/>
    <lineage>
        <taxon>Eukaryota</taxon>
        <taxon>Fungi</taxon>
        <taxon>Dikarya</taxon>
        <taxon>Ascomycota</taxon>
        <taxon>Pezizomycotina</taxon>
        <taxon>Eurotiomycetes</taxon>
        <taxon>Chaetothyriomycetidae</taxon>
        <taxon>Chaetothyriales</taxon>
        <taxon>Herpotrichiellaceae</taxon>
        <taxon>Exophiala</taxon>
    </lineage>
</organism>
<dbReference type="GO" id="GO:0008270">
    <property type="term" value="F:zinc ion binding"/>
    <property type="evidence" value="ECO:0007669"/>
    <property type="project" value="InterPro"/>
</dbReference>
<feature type="compositionally biased region" description="Low complexity" evidence="6">
    <location>
        <begin position="557"/>
        <end position="585"/>
    </location>
</feature>
<proteinExistence type="predicted"/>
<keyword evidence="3" id="KW-0238">DNA-binding</keyword>
<evidence type="ECO:0000259" key="7">
    <source>
        <dbReference type="PROSITE" id="PS50048"/>
    </source>
</evidence>
<dbReference type="Gene3D" id="4.10.240.10">
    <property type="entry name" value="Zn(2)-C6 fungal-type DNA-binding domain"/>
    <property type="match status" value="1"/>
</dbReference>
<dbReference type="SUPFAM" id="SSF57701">
    <property type="entry name" value="Zn2/Cys6 DNA-binding domain"/>
    <property type="match status" value="1"/>
</dbReference>
<dbReference type="RefSeq" id="XP_016263267.1">
    <property type="nucleotide sequence ID" value="XM_016405061.1"/>
</dbReference>
<protein>
    <recommendedName>
        <fullName evidence="7">Zn(2)-C6 fungal-type domain-containing protein</fullName>
    </recommendedName>
</protein>
<dbReference type="InterPro" id="IPR001138">
    <property type="entry name" value="Zn2Cys6_DnaBD"/>
</dbReference>
<feature type="compositionally biased region" description="Low complexity" evidence="6">
    <location>
        <begin position="103"/>
        <end position="116"/>
    </location>
</feature>
<dbReference type="SMART" id="SM00066">
    <property type="entry name" value="GAL4"/>
    <property type="match status" value="1"/>
</dbReference>
<dbReference type="PROSITE" id="PS00463">
    <property type="entry name" value="ZN2_CY6_FUNGAL_1"/>
    <property type="match status" value="1"/>
</dbReference>
<dbReference type="GeneID" id="27356273"/>
<dbReference type="GO" id="GO:0000981">
    <property type="term" value="F:DNA-binding transcription factor activity, RNA polymerase II-specific"/>
    <property type="evidence" value="ECO:0007669"/>
    <property type="project" value="InterPro"/>
</dbReference>
<dbReference type="PROSITE" id="PS50048">
    <property type="entry name" value="ZN2_CY6_FUNGAL_2"/>
    <property type="match status" value="1"/>
</dbReference>
<keyword evidence="4" id="KW-0804">Transcription</keyword>
<dbReference type="Proteomes" id="UP000053342">
    <property type="component" value="Unassembled WGS sequence"/>
</dbReference>
<dbReference type="CDD" id="cd00067">
    <property type="entry name" value="GAL4"/>
    <property type="match status" value="1"/>
</dbReference>
<evidence type="ECO:0000256" key="5">
    <source>
        <dbReference type="ARBA" id="ARBA00023242"/>
    </source>
</evidence>
<dbReference type="InterPro" id="IPR051089">
    <property type="entry name" value="prtT"/>
</dbReference>
<dbReference type="AlphaFoldDB" id="A0A0D2ATA1"/>
<keyword evidence="5" id="KW-0539">Nucleus</keyword>
<accession>A0A0D2ATA1</accession>
<evidence type="ECO:0000256" key="1">
    <source>
        <dbReference type="ARBA" id="ARBA00004123"/>
    </source>
</evidence>
<evidence type="ECO:0000256" key="2">
    <source>
        <dbReference type="ARBA" id="ARBA00023015"/>
    </source>
</evidence>
<comment type="subcellular location">
    <subcellularLocation>
        <location evidence="1">Nucleus</location>
    </subcellularLocation>
</comment>
<sequence length="656" mass="74849">MADKQPLPHTPRACSACKAKKLRCLMSSSPPWICQRCTQRKLDCVIPEHRPRERRKKVVFERRIEQLEHKIERFMTLLPKPVNDDNGSADPENHRRRSPPRSPSTSMTSTTTPKSSLADQKDFISDHVLSLSQADLLLVEYRLHFAETFPYVVLGYHMTISKLRRDSPLLLLAIMVSTSWRNRPLQETLNKIFLERLSIAVIVQGTRNLDLLQGLLVYLNWYHFHVTPHSQQAYRLMAIASTAAIDFGITRRPGKHQHRDMTVETFHDTPESLVSRDVADDWSNDAKRACLGCYHLATWYSVMCRKASPLAYNDYMRTCALSLAATKEAKTDTDLIHVLELTHEADQVFTLFNYSDNKQSHHMDDDQLQLYLNTFSSKLRDWHARAPASLRENPCKQLLPWIVEALAREIGLSGISWNSSLSLSHVRILVDSLESTRTYLDMFLEIPDSRLPSLSATQWTLLHYSFMLATTASLCIDTTEWNVQIARSIIKVENYFEIMTKRVQTVASQMASVDGLFDWFGSIIVRWEAMKARYVAAVKQSLSKSLSLSHSQALASSAQHQQTQTQTHTQTQTRSNNVSSSRSTTMALNTSSSPPDNGHCEQIVPEQQQQQQQSWWNFGHPQTNSFMPVGGFDLLNFASGIESWMTPDSYSSSAYY</sequence>
<dbReference type="GO" id="GO:0000976">
    <property type="term" value="F:transcription cis-regulatory region binding"/>
    <property type="evidence" value="ECO:0007669"/>
    <property type="project" value="TreeGrafter"/>
</dbReference>
<dbReference type="EMBL" id="KN847335">
    <property type="protein sequence ID" value="KIW43051.1"/>
    <property type="molecule type" value="Genomic_DNA"/>
</dbReference>
<name>A0A0D2ATA1_9EURO</name>
<evidence type="ECO:0000256" key="4">
    <source>
        <dbReference type="ARBA" id="ARBA00023163"/>
    </source>
</evidence>
<evidence type="ECO:0000313" key="9">
    <source>
        <dbReference type="Proteomes" id="UP000053342"/>
    </source>
</evidence>
<dbReference type="CDD" id="cd12148">
    <property type="entry name" value="fungal_TF_MHR"/>
    <property type="match status" value="1"/>
</dbReference>
<feature type="region of interest" description="Disordered" evidence="6">
    <location>
        <begin position="557"/>
        <end position="601"/>
    </location>
</feature>
<evidence type="ECO:0000313" key="8">
    <source>
        <dbReference type="EMBL" id="KIW43051.1"/>
    </source>
</evidence>
<dbReference type="InterPro" id="IPR036864">
    <property type="entry name" value="Zn2-C6_fun-type_DNA-bd_sf"/>
</dbReference>
<feature type="domain" description="Zn(2)-C6 fungal-type" evidence="7">
    <location>
        <begin position="13"/>
        <end position="46"/>
    </location>
</feature>